<dbReference type="CDD" id="cd03216">
    <property type="entry name" value="ABC_Carb_Monos_I"/>
    <property type="match status" value="1"/>
</dbReference>
<feature type="domain" description="ABC transporter" evidence="11">
    <location>
        <begin position="257"/>
        <end position="507"/>
    </location>
</feature>
<evidence type="ECO:0000256" key="9">
    <source>
        <dbReference type="ARBA" id="ARBA00022967"/>
    </source>
</evidence>
<evidence type="ECO:0000256" key="7">
    <source>
        <dbReference type="ARBA" id="ARBA00022741"/>
    </source>
</evidence>
<keyword evidence="5" id="KW-0762">Sugar transport</keyword>
<evidence type="ECO:0000259" key="11">
    <source>
        <dbReference type="PROSITE" id="PS50893"/>
    </source>
</evidence>
<dbReference type="PANTHER" id="PTHR43790">
    <property type="entry name" value="CARBOHYDRATE TRANSPORT ATP-BINDING PROTEIN MG119-RELATED"/>
    <property type="match status" value="1"/>
</dbReference>
<sequence length="515" mass="57294">MSELLASMQGISKSFGVVNALKYIDIDIYTHEIHALLGENGAGKSTLMKVLSGIHRPTSGKIIVKGNEYEFLDHKAASELGIGIIYQELSLIDELTVLENLYIGRLLYKKVFGVPVVDWKAMRVQAAIILLRLGIKVGLDEKVANLSISYKQMIEIAKVLISDVNIIIMDEPTSSLTNSEIECLFLIMNQLRIDGKAIIYISHKLNEIRKICDRYTILKDGKSVTSGMIKDVSNSDIVRLMVGRELQQQFKQVGKPEKINDIIFEIKNLTGKKRKQVNNISFSLNKGEILGFAGLVGAGRTELMNCIFGIDKKISGEIYLNGENITPSSPFDAVIKGMAYITESRRENGFFSNFSINKNIVISKSLKDGGFKGALGTFNLQEESELAEKQKIKLSIKCSSIEQNISELSGGNQQKVIIAKWIVCQPKVLIFDEPTRGIDIGAKSEIYRIMRELANNGKAILMVSSELPEIMAVCDLIVVFREGEISKILNNDEHLTEELIMNWALPNEEGAINNE</sequence>
<comment type="subcellular location">
    <subcellularLocation>
        <location evidence="2">Cell inner membrane</location>
    </subcellularLocation>
    <subcellularLocation>
        <location evidence="1">Cell membrane</location>
        <topology evidence="1">Peripheral membrane protein</topology>
    </subcellularLocation>
</comment>
<dbReference type="AlphaFoldDB" id="A0A0A3AS72"/>
<dbReference type="GO" id="GO:0016887">
    <property type="term" value="F:ATP hydrolysis activity"/>
    <property type="evidence" value="ECO:0007669"/>
    <property type="project" value="InterPro"/>
</dbReference>
<proteinExistence type="predicted"/>
<organism evidence="12 13">
    <name type="scientific">Chelonobacter oris</name>
    <dbReference type="NCBI Taxonomy" id="505317"/>
    <lineage>
        <taxon>Bacteria</taxon>
        <taxon>Pseudomonadati</taxon>
        <taxon>Pseudomonadota</taxon>
        <taxon>Gammaproteobacteria</taxon>
        <taxon>Pasteurellales</taxon>
        <taxon>Pasteurellaceae</taxon>
        <taxon>Chelonobacter</taxon>
    </lineage>
</organism>
<dbReference type="InterPro" id="IPR050107">
    <property type="entry name" value="ABC_carbohydrate_import_ATPase"/>
</dbReference>
<keyword evidence="10" id="KW-0472">Membrane</keyword>
<dbReference type="FunFam" id="3.40.50.300:FF:000126">
    <property type="entry name" value="Galactose/methyl galactoside import ATP-binding protein MglA"/>
    <property type="match status" value="1"/>
</dbReference>
<dbReference type="GO" id="GO:0005886">
    <property type="term" value="C:plasma membrane"/>
    <property type="evidence" value="ECO:0007669"/>
    <property type="project" value="UniProtKB-SubCell"/>
</dbReference>
<evidence type="ECO:0000313" key="13">
    <source>
        <dbReference type="Proteomes" id="UP000030380"/>
    </source>
</evidence>
<evidence type="ECO:0000256" key="6">
    <source>
        <dbReference type="ARBA" id="ARBA00022737"/>
    </source>
</evidence>
<dbReference type="RefSeq" id="WP_034617109.1">
    <property type="nucleotide sequence ID" value="NZ_JSUM01000014.1"/>
</dbReference>
<evidence type="ECO:0000256" key="8">
    <source>
        <dbReference type="ARBA" id="ARBA00022840"/>
    </source>
</evidence>
<reference evidence="12 13" key="1">
    <citation type="submission" date="2014-11" db="EMBL/GenBank/DDBJ databases">
        <title>Draft genome sequence of Chelonobacter oris 1662T, associated with respiratory disease in Hermann's Tortoises.</title>
        <authorList>
            <person name="Kudirkiene E."/>
            <person name="Hansen M.J."/>
            <person name="Bojesen A.M."/>
        </authorList>
    </citation>
    <scope>NUCLEOTIDE SEQUENCE [LARGE SCALE GENOMIC DNA]</scope>
    <source>
        <strain evidence="12 13">1662</strain>
    </source>
</reference>
<dbReference type="InterPro" id="IPR027417">
    <property type="entry name" value="P-loop_NTPase"/>
</dbReference>
<dbReference type="CDD" id="cd03215">
    <property type="entry name" value="ABC_Carb_Monos_II"/>
    <property type="match status" value="1"/>
</dbReference>
<dbReference type="STRING" id="505317.OA57_10045"/>
<keyword evidence="13" id="KW-1185">Reference proteome</keyword>
<evidence type="ECO:0000256" key="10">
    <source>
        <dbReference type="ARBA" id="ARBA00023136"/>
    </source>
</evidence>
<dbReference type="PROSITE" id="PS50893">
    <property type="entry name" value="ABC_TRANSPORTER_2"/>
    <property type="match status" value="2"/>
</dbReference>
<dbReference type="EMBL" id="JSUM01000014">
    <property type="protein sequence ID" value="KGQ69950.1"/>
    <property type="molecule type" value="Genomic_DNA"/>
</dbReference>
<gene>
    <name evidence="12" type="ORF">OA57_10045</name>
</gene>
<dbReference type="Proteomes" id="UP000030380">
    <property type="component" value="Unassembled WGS sequence"/>
</dbReference>
<dbReference type="GO" id="GO:0015749">
    <property type="term" value="P:monosaccharide transmembrane transport"/>
    <property type="evidence" value="ECO:0007669"/>
    <property type="project" value="UniProtKB-ARBA"/>
</dbReference>
<name>A0A0A3AS72_9PAST</name>
<dbReference type="OrthoDB" id="9776369at2"/>
<evidence type="ECO:0000256" key="1">
    <source>
        <dbReference type="ARBA" id="ARBA00004202"/>
    </source>
</evidence>
<evidence type="ECO:0000256" key="5">
    <source>
        <dbReference type="ARBA" id="ARBA00022597"/>
    </source>
</evidence>
<dbReference type="NCBIfam" id="NF007253">
    <property type="entry name" value="PRK09700.1"/>
    <property type="match status" value="1"/>
</dbReference>
<dbReference type="PANTHER" id="PTHR43790:SF3">
    <property type="entry name" value="D-ALLOSE IMPORT ATP-BINDING PROTEIN ALSA-RELATED"/>
    <property type="match status" value="1"/>
</dbReference>
<accession>A0A0A3AS72</accession>
<evidence type="ECO:0000313" key="12">
    <source>
        <dbReference type="EMBL" id="KGQ69950.1"/>
    </source>
</evidence>
<dbReference type="InterPro" id="IPR017871">
    <property type="entry name" value="ABC_transporter-like_CS"/>
</dbReference>
<dbReference type="PROSITE" id="PS00211">
    <property type="entry name" value="ABC_TRANSPORTER_1"/>
    <property type="match status" value="1"/>
</dbReference>
<dbReference type="Pfam" id="PF00005">
    <property type="entry name" value="ABC_tran"/>
    <property type="match status" value="2"/>
</dbReference>
<feature type="domain" description="ABC transporter" evidence="11">
    <location>
        <begin position="6"/>
        <end position="245"/>
    </location>
</feature>
<protein>
    <submittedName>
        <fullName evidence="12">D-allose transporter ATP-binding protein</fullName>
    </submittedName>
</protein>
<keyword evidence="4" id="KW-1003">Cell membrane</keyword>
<keyword evidence="3" id="KW-0813">Transport</keyword>
<dbReference type="SMART" id="SM00382">
    <property type="entry name" value="AAA"/>
    <property type="match status" value="2"/>
</dbReference>
<dbReference type="InterPro" id="IPR003439">
    <property type="entry name" value="ABC_transporter-like_ATP-bd"/>
</dbReference>
<evidence type="ECO:0000256" key="2">
    <source>
        <dbReference type="ARBA" id="ARBA00004533"/>
    </source>
</evidence>
<dbReference type="InterPro" id="IPR003593">
    <property type="entry name" value="AAA+_ATPase"/>
</dbReference>
<keyword evidence="7" id="KW-0547">Nucleotide-binding</keyword>
<evidence type="ECO:0000256" key="4">
    <source>
        <dbReference type="ARBA" id="ARBA00022475"/>
    </source>
</evidence>
<dbReference type="Gene3D" id="3.40.50.300">
    <property type="entry name" value="P-loop containing nucleotide triphosphate hydrolases"/>
    <property type="match status" value="2"/>
</dbReference>
<keyword evidence="9" id="KW-1278">Translocase</keyword>
<dbReference type="FunFam" id="3.40.50.300:FF:000127">
    <property type="entry name" value="Ribose import ATP-binding protein RbsA"/>
    <property type="match status" value="1"/>
</dbReference>
<comment type="caution">
    <text evidence="12">The sequence shown here is derived from an EMBL/GenBank/DDBJ whole genome shotgun (WGS) entry which is preliminary data.</text>
</comment>
<keyword evidence="6" id="KW-0677">Repeat</keyword>
<evidence type="ECO:0000256" key="3">
    <source>
        <dbReference type="ARBA" id="ARBA00022448"/>
    </source>
</evidence>
<dbReference type="SUPFAM" id="SSF52540">
    <property type="entry name" value="P-loop containing nucleoside triphosphate hydrolases"/>
    <property type="match status" value="2"/>
</dbReference>
<keyword evidence="8 12" id="KW-0067">ATP-binding</keyword>
<dbReference type="GO" id="GO:0005524">
    <property type="term" value="F:ATP binding"/>
    <property type="evidence" value="ECO:0007669"/>
    <property type="project" value="UniProtKB-KW"/>
</dbReference>